<dbReference type="PROSITE" id="PS50930">
    <property type="entry name" value="HTH_LYTTR"/>
    <property type="match status" value="1"/>
</dbReference>
<organism evidence="4 5">
    <name type="scientific">Spirosoma taeanense</name>
    <dbReference type="NCBI Taxonomy" id="2735870"/>
    <lineage>
        <taxon>Bacteria</taxon>
        <taxon>Pseudomonadati</taxon>
        <taxon>Bacteroidota</taxon>
        <taxon>Cytophagia</taxon>
        <taxon>Cytophagales</taxon>
        <taxon>Cytophagaceae</taxon>
        <taxon>Spirosoma</taxon>
    </lineage>
</organism>
<sequence>MLRCVVLDDEPLAREVLNGYLNRLDGISSVRQFANARDALLYLENHEADILFLDIEMPGMNGLDFLKTLTNPPVTVFTTAYRNYAFEGFELGVIDFLLKPIAYPRFLQAIEKIQDFLSLKDQNTRIENEPSQPLPESIFVKSGVQRIKLNFDDVTHIQGLKDYAIIHTATGRIVIKGSIKAMHEIFPASRFIRVHKSFIAAIARISRIDRNRLMINGNPIPVGRNYKEAVEKALFDR</sequence>
<dbReference type="GO" id="GO:0003677">
    <property type="term" value="F:DNA binding"/>
    <property type="evidence" value="ECO:0007669"/>
    <property type="project" value="InterPro"/>
</dbReference>
<gene>
    <name evidence="4" type="ORF">HNV11_08680</name>
</gene>
<feature type="domain" description="HTH LytTR-type" evidence="3">
    <location>
        <begin position="138"/>
        <end position="236"/>
    </location>
</feature>
<dbReference type="AlphaFoldDB" id="A0A6M5Y9G6"/>
<dbReference type="InterPro" id="IPR011006">
    <property type="entry name" value="CheY-like_superfamily"/>
</dbReference>
<dbReference type="Gene3D" id="3.40.50.2300">
    <property type="match status" value="1"/>
</dbReference>
<dbReference type="Proteomes" id="UP000502756">
    <property type="component" value="Chromosome"/>
</dbReference>
<feature type="modified residue" description="4-aspartylphosphate" evidence="1">
    <location>
        <position position="54"/>
    </location>
</feature>
<dbReference type="InterPro" id="IPR007492">
    <property type="entry name" value="LytTR_DNA-bd_dom"/>
</dbReference>
<dbReference type="EMBL" id="CP053435">
    <property type="protein sequence ID" value="QJW89452.1"/>
    <property type="molecule type" value="Genomic_DNA"/>
</dbReference>
<dbReference type="KEGG" id="stae:HNV11_08680"/>
<dbReference type="SMART" id="SM00850">
    <property type="entry name" value="LytTR"/>
    <property type="match status" value="1"/>
</dbReference>
<dbReference type="PANTHER" id="PTHR37299">
    <property type="entry name" value="TRANSCRIPTIONAL REGULATOR-RELATED"/>
    <property type="match status" value="1"/>
</dbReference>
<accession>A0A6M5Y9G6</accession>
<evidence type="ECO:0000313" key="4">
    <source>
        <dbReference type="EMBL" id="QJW89452.1"/>
    </source>
</evidence>
<keyword evidence="1" id="KW-0597">Phosphoprotein</keyword>
<dbReference type="InterPro" id="IPR046947">
    <property type="entry name" value="LytR-like"/>
</dbReference>
<proteinExistence type="predicted"/>
<name>A0A6M5Y9G6_9BACT</name>
<dbReference type="Pfam" id="PF00072">
    <property type="entry name" value="Response_reg"/>
    <property type="match status" value="1"/>
</dbReference>
<evidence type="ECO:0000259" key="3">
    <source>
        <dbReference type="PROSITE" id="PS50930"/>
    </source>
</evidence>
<evidence type="ECO:0000256" key="1">
    <source>
        <dbReference type="PROSITE-ProRule" id="PRU00169"/>
    </source>
</evidence>
<protein>
    <submittedName>
        <fullName evidence="4">Response regulator transcription factor</fullName>
    </submittedName>
</protein>
<dbReference type="Pfam" id="PF04397">
    <property type="entry name" value="LytTR"/>
    <property type="match status" value="1"/>
</dbReference>
<dbReference type="InterPro" id="IPR001789">
    <property type="entry name" value="Sig_transdc_resp-reg_receiver"/>
</dbReference>
<dbReference type="SUPFAM" id="SSF52172">
    <property type="entry name" value="CheY-like"/>
    <property type="match status" value="1"/>
</dbReference>
<dbReference type="PROSITE" id="PS50110">
    <property type="entry name" value="RESPONSE_REGULATORY"/>
    <property type="match status" value="1"/>
</dbReference>
<dbReference type="SMART" id="SM00448">
    <property type="entry name" value="REC"/>
    <property type="match status" value="1"/>
</dbReference>
<dbReference type="RefSeq" id="WP_171739291.1">
    <property type="nucleotide sequence ID" value="NZ_CP053435.1"/>
</dbReference>
<dbReference type="Gene3D" id="2.40.50.1020">
    <property type="entry name" value="LytTr DNA-binding domain"/>
    <property type="match status" value="1"/>
</dbReference>
<dbReference type="GO" id="GO:0000156">
    <property type="term" value="F:phosphorelay response regulator activity"/>
    <property type="evidence" value="ECO:0007669"/>
    <property type="project" value="InterPro"/>
</dbReference>
<keyword evidence="5" id="KW-1185">Reference proteome</keyword>
<evidence type="ECO:0000259" key="2">
    <source>
        <dbReference type="PROSITE" id="PS50110"/>
    </source>
</evidence>
<dbReference type="PANTHER" id="PTHR37299:SF1">
    <property type="entry name" value="STAGE 0 SPORULATION PROTEIN A HOMOLOG"/>
    <property type="match status" value="1"/>
</dbReference>
<evidence type="ECO:0000313" key="5">
    <source>
        <dbReference type="Proteomes" id="UP000502756"/>
    </source>
</evidence>
<reference evidence="4 5" key="1">
    <citation type="submission" date="2020-05" db="EMBL/GenBank/DDBJ databases">
        <title>Genome sequencing of Spirosoma sp. TS118.</title>
        <authorList>
            <person name="Lee J.-H."/>
            <person name="Jeong S."/>
            <person name="Zhao L."/>
            <person name="Jung J.-H."/>
            <person name="Kim M.-K."/>
            <person name="Lim S."/>
        </authorList>
    </citation>
    <scope>NUCLEOTIDE SEQUENCE [LARGE SCALE GENOMIC DNA]</scope>
    <source>
        <strain evidence="4 5">TS118</strain>
    </source>
</reference>
<feature type="domain" description="Response regulatory" evidence="2">
    <location>
        <begin position="3"/>
        <end position="114"/>
    </location>
</feature>